<accession>A0A3L8SKY2</accession>
<keyword evidence="3" id="KW-1185">Reference proteome</keyword>
<name>A0A3L8SKY2_CHLGU</name>
<dbReference type="AlphaFoldDB" id="A0A3L8SKY2"/>
<organism evidence="2 3">
    <name type="scientific">Chloebia gouldiae</name>
    <name type="common">Gouldian finch</name>
    <name type="synonym">Erythrura gouldiae</name>
    <dbReference type="NCBI Taxonomy" id="44316"/>
    <lineage>
        <taxon>Eukaryota</taxon>
        <taxon>Metazoa</taxon>
        <taxon>Chordata</taxon>
        <taxon>Craniata</taxon>
        <taxon>Vertebrata</taxon>
        <taxon>Euteleostomi</taxon>
        <taxon>Archelosauria</taxon>
        <taxon>Archosauria</taxon>
        <taxon>Dinosauria</taxon>
        <taxon>Saurischia</taxon>
        <taxon>Theropoda</taxon>
        <taxon>Coelurosauria</taxon>
        <taxon>Aves</taxon>
        <taxon>Neognathae</taxon>
        <taxon>Neoaves</taxon>
        <taxon>Telluraves</taxon>
        <taxon>Australaves</taxon>
        <taxon>Passeriformes</taxon>
        <taxon>Passeroidea</taxon>
        <taxon>Passeridae</taxon>
        <taxon>Chloebia</taxon>
    </lineage>
</organism>
<reference evidence="2 3" key="1">
    <citation type="journal article" date="2018" name="Proc. R. Soc. B">
        <title>A non-coding region near Follistatin controls head colour polymorphism in the Gouldian finch.</title>
        <authorList>
            <person name="Toomey M.B."/>
            <person name="Marques C.I."/>
            <person name="Andrade P."/>
            <person name="Araujo P.M."/>
            <person name="Sabatino S."/>
            <person name="Gazda M.A."/>
            <person name="Afonso S."/>
            <person name="Lopes R.J."/>
            <person name="Corbo J.C."/>
            <person name="Carneiro M."/>
        </authorList>
    </citation>
    <scope>NUCLEOTIDE SEQUENCE [LARGE SCALE GENOMIC DNA]</scope>
    <source>
        <strain evidence="2">Red01</strain>
        <tissue evidence="2">Muscle</tissue>
    </source>
</reference>
<evidence type="ECO:0000256" key="1">
    <source>
        <dbReference type="SAM" id="MobiDB-lite"/>
    </source>
</evidence>
<dbReference type="EMBL" id="QUSF01000015">
    <property type="protein sequence ID" value="RLW03803.1"/>
    <property type="molecule type" value="Genomic_DNA"/>
</dbReference>
<feature type="region of interest" description="Disordered" evidence="1">
    <location>
        <begin position="142"/>
        <end position="169"/>
    </location>
</feature>
<dbReference type="Proteomes" id="UP000276834">
    <property type="component" value="Unassembled WGS sequence"/>
</dbReference>
<comment type="caution">
    <text evidence="2">The sequence shown here is derived from an EMBL/GenBank/DDBJ whole genome shotgun (WGS) entry which is preliminary data.</text>
</comment>
<protein>
    <submittedName>
        <fullName evidence="2">Uncharacterized protein</fullName>
    </submittedName>
</protein>
<feature type="non-terminal residue" evidence="2">
    <location>
        <position position="228"/>
    </location>
</feature>
<proteinExistence type="predicted"/>
<sequence>MDPKVQLPIPVCRRGISRQMEEEFTALFQQSEQELQLLRILESEVVVVILEIPSPITATLQEENGELTSPLILVSTNMTFPEMQISSKKTYKQTKTQEKRVTKKCFIFRTEEAKTNLSLRISHDQFISDSPDHTLCTAAGAQAEEPAVESDGVSPGLPALPGDATPPGDAQTALIKKLNTAAAATASSSTSSPAPFHRYSAALFSGPAFRLLNPGAWKLPAKHYVRCI</sequence>
<evidence type="ECO:0000313" key="3">
    <source>
        <dbReference type="Proteomes" id="UP000276834"/>
    </source>
</evidence>
<evidence type="ECO:0000313" key="2">
    <source>
        <dbReference type="EMBL" id="RLW03803.1"/>
    </source>
</evidence>
<gene>
    <name evidence="2" type="ORF">DV515_00006347</name>
</gene>